<accession>A0ABN2UN42</accession>
<feature type="compositionally biased region" description="Basic and acidic residues" evidence="1">
    <location>
        <begin position="102"/>
        <end position="113"/>
    </location>
</feature>
<name>A0ABN2UN42_9ACTN</name>
<reference evidence="2 3" key="1">
    <citation type="journal article" date="2019" name="Int. J. Syst. Evol. Microbiol.">
        <title>The Global Catalogue of Microorganisms (GCM) 10K type strain sequencing project: providing services to taxonomists for standard genome sequencing and annotation.</title>
        <authorList>
            <consortium name="The Broad Institute Genomics Platform"/>
            <consortium name="The Broad Institute Genome Sequencing Center for Infectious Disease"/>
            <person name="Wu L."/>
            <person name="Ma J."/>
        </authorList>
    </citation>
    <scope>NUCLEOTIDE SEQUENCE [LARGE SCALE GENOMIC DNA]</scope>
    <source>
        <strain evidence="2 3">JCM 16014</strain>
    </source>
</reference>
<dbReference type="Proteomes" id="UP001500751">
    <property type="component" value="Unassembled WGS sequence"/>
</dbReference>
<gene>
    <name evidence="2" type="ORF">GCM10009839_47230</name>
</gene>
<protein>
    <submittedName>
        <fullName evidence="2">Uncharacterized protein</fullName>
    </submittedName>
</protein>
<sequence length="113" mass="10787">MPTIVDSPQVSRSGTSTSLPLVYGLCDGSTTSFGRTVTFAGSGGAVAPEEPGGLAAPVAVAPGTPGAAVAGAVAAEEGHTAAEIAAASAAPASRPLSATTVSRREGRKITVPG</sequence>
<evidence type="ECO:0000313" key="2">
    <source>
        <dbReference type="EMBL" id="GAA2039785.1"/>
    </source>
</evidence>
<evidence type="ECO:0000256" key="1">
    <source>
        <dbReference type="SAM" id="MobiDB-lite"/>
    </source>
</evidence>
<comment type="caution">
    <text evidence="2">The sequence shown here is derived from an EMBL/GenBank/DDBJ whole genome shotgun (WGS) entry which is preliminary data.</text>
</comment>
<evidence type="ECO:0000313" key="3">
    <source>
        <dbReference type="Proteomes" id="UP001500751"/>
    </source>
</evidence>
<dbReference type="EMBL" id="BAAAQN010000029">
    <property type="protein sequence ID" value="GAA2039785.1"/>
    <property type="molecule type" value="Genomic_DNA"/>
</dbReference>
<keyword evidence="3" id="KW-1185">Reference proteome</keyword>
<proteinExistence type="predicted"/>
<organism evidence="2 3">
    <name type="scientific">Catenulispora yoronensis</name>
    <dbReference type="NCBI Taxonomy" id="450799"/>
    <lineage>
        <taxon>Bacteria</taxon>
        <taxon>Bacillati</taxon>
        <taxon>Actinomycetota</taxon>
        <taxon>Actinomycetes</taxon>
        <taxon>Catenulisporales</taxon>
        <taxon>Catenulisporaceae</taxon>
        <taxon>Catenulispora</taxon>
    </lineage>
</organism>
<feature type="region of interest" description="Disordered" evidence="1">
    <location>
        <begin position="92"/>
        <end position="113"/>
    </location>
</feature>